<protein>
    <submittedName>
        <fullName evidence="2">Uncharacterized protein</fullName>
    </submittedName>
</protein>
<dbReference type="eggNOG" id="KOG0017">
    <property type="taxonomic scope" value="Eukaryota"/>
</dbReference>
<dbReference type="EMBL" id="DS178284">
    <property type="protein sequence ID" value="EFP82927.1"/>
    <property type="molecule type" value="Genomic_DNA"/>
</dbReference>
<dbReference type="KEGG" id="pgr:PGTG_09895"/>
<dbReference type="GeneID" id="10544638"/>
<dbReference type="PANTHER" id="PTHR33246:SF51">
    <property type="entry name" value="MYB_SANT-LIKE DOMAIN-CONTAINING PROTEIN"/>
    <property type="match status" value="1"/>
</dbReference>
<sequence>MDTPPSPHIKSEYFTSTTPTTTPPSKLILLDSNLKLSLESNPKRSSMSSTKDSDVSGHPTLKLTGVEQLKPPGSDSNYLDWSWILEIHFAATDVDYIINDKPELAKARATFDRDKKAVCGVISCTQASLPSLIICNIKVQNHELHHTFSTRTKLVFSMKKI</sequence>
<dbReference type="VEuPathDB" id="FungiDB:PGTG_09895"/>
<feature type="compositionally biased region" description="Low complexity" evidence="1">
    <location>
        <begin position="15"/>
        <end position="25"/>
    </location>
</feature>
<dbReference type="InParanoid" id="E3KFA0"/>
<dbReference type="OrthoDB" id="2507454at2759"/>
<dbReference type="Proteomes" id="UP000008783">
    <property type="component" value="Unassembled WGS sequence"/>
</dbReference>
<organism evidence="2 3">
    <name type="scientific">Puccinia graminis f. sp. tritici (strain CRL 75-36-700-3 / race SCCL)</name>
    <name type="common">Black stem rust fungus</name>
    <dbReference type="NCBI Taxonomy" id="418459"/>
    <lineage>
        <taxon>Eukaryota</taxon>
        <taxon>Fungi</taxon>
        <taxon>Dikarya</taxon>
        <taxon>Basidiomycota</taxon>
        <taxon>Pucciniomycotina</taxon>
        <taxon>Pucciniomycetes</taxon>
        <taxon>Pucciniales</taxon>
        <taxon>Pucciniaceae</taxon>
        <taxon>Puccinia</taxon>
    </lineage>
</organism>
<evidence type="ECO:0000256" key="1">
    <source>
        <dbReference type="SAM" id="MobiDB-lite"/>
    </source>
</evidence>
<reference key="1">
    <citation type="submission" date="2007-01" db="EMBL/GenBank/DDBJ databases">
        <title>The Genome Sequence of Puccinia graminis f. sp. tritici Strain CRL 75-36-700-3.</title>
        <authorList>
            <consortium name="The Broad Institute Genome Sequencing Platform"/>
            <person name="Birren B."/>
            <person name="Lander E."/>
            <person name="Galagan J."/>
            <person name="Nusbaum C."/>
            <person name="Devon K."/>
            <person name="Cuomo C."/>
            <person name="Jaffe D."/>
            <person name="Butler J."/>
            <person name="Alvarez P."/>
            <person name="Gnerre S."/>
            <person name="Grabherr M."/>
            <person name="Mauceli E."/>
            <person name="Brockman W."/>
            <person name="Young S."/>
            <person name="LaButti K."/>
            <person name="Sykes S."/>
            <person name="DeCaprio D."/>
            <person name="Crawford M."/>
            <person name="Koehrsen M."/>
            <person name="Engels R."/>
            <person name="Montgomery P."/>
            <person name="Pearson M."/>
            <person name="Howarth C."/>
            <person name="Larson L."/>
            <person name="White J."/>
            <person name="Zeng Q."/>
            <person name="Kodira C."/>
            <person name="Yandava C."/>
            <person name="Alvarado L."/>
            <person name="O'Leary S."/>
            <person name="Szabo L."/>
            <person name="Dean R."/>
            <person name="Schein J."/>
        </authorList>
    </citation>
    <scope>NUCLEOTIDE SEQUENCE</scope>
    <source>
        <strain>CRL 75-36-700-3</strain>
    </source>
</reference>
<accession>E3KFA0</accession>
<feature type="region of interest" description="Disordered" evidence="1">
    <location>
        <begin position="39"/>
        <end position="69"/>
    </location>
</feature>
<evidence type="ECO:0000313" key="3">
    <source>
        <dbReference type="Proteomes" id="UP000008783"/>
    </source>
</evidence>
<feature type="compositionally biased region" description="Low complexity" evidence="1">
    <location>
        <begin position="39"/>
        <end position="50"/>
    </location>
</feature>
<keyword evidence="3" id="KW-1185">Reference proteome</keyword>
<dbReference type="HOGENOM" id="CLU_1644558_0_0_1"/>
<dbReference type="PANTHER" id="PTHR33246">
    <property type="entry name" value="CCHC-TYPE DOMAIN-CONTAINING PROTEIN"/>
    <property type="match status" value="1"/>
</dbReference>
<proteinExistence type="predicted"/>
<evidence type="ECO:0000313" key="2">
    <source>
        <dbReference type="EMBL" id="EFP82927.1"/>
    </source>
</evidence>
<feature type="region of interest" description="Disordered" evidence="1">
    <location>
        <begin position="1"/>
        <end position="25"/>
    </location>
</feature>
<reference evidence="3" key="2">
    <citation type="journal article" date="2011" name="Proc. Natl. Acad. Sci. U.S.A.">
        <title>Obligate biotrophy features unraveled by the genomic analysis of rust fungi.</title>
        <authorList>
            <person name="Duplessis S."/>
            <person name="Cuomo C.A."/>
            <person name="Lin Y.-C."/>
            <person name="Aerts A."/>
            <person name="Tisserant E."/>
            <person name="Veneault-Fourrey C."/>
            <person name="Joly D.L."/>
            <person name="Hacquard S."/>
            <person name="Amselem J."/>
            <person name="Cantarel B.L."/>
            <person name="Chiu R."/>
            <person name="Coutinho P.M."/>
            <person name="Feau N."/>
            <person name="Field M."/>
            <person name="Frey P."/>
            <person name="Gelhaye E."/>
            <person name="Goldberg J."/>
            <person name="Grabherr M.G."/>
            <person name="Kodira C.D."/>
            <person name="Kohler A."/>
            <person name="Kuees U."/>
            <person name="Lindquist E.A."/>
            <person name="Lucas S.M."/>
            <person name="Mago R."/>
            <person name="Mauceli E."/>
            <person name="Morin E."/>
            <person name="Murat C."/>
            <person name="Pangilinan J.L."/>
            <person name="Park R."/>
            <person name="Pearson M."/>
            <person name="Quesneville H."/>
            <person name="Rouhier N."/>
            <person name="Sakthikumar S."/>
            <person name="Salamov A.A."/>
            <person name="Schmutz J."/>
            <person name="Selles B."/>
            <person name="Shapiro H."/>
            <person name="Tanguay P."/>
            <person name="Tuskan G.A."/>
            <person name="Henrissat B."/>
            <person name="Van de Peer Y."/>
            <person name="Rouze P."/>
            <person name="Ellis J.G."/>
            <person name="Dodds P.N."/>
            <person name="Schein J.E."/>
            <person name="Zhong S."/>
            <person name="Hamelin R.C."/>
            <person name="Grigoriev I.V."/>
            <person name="Szabo L.J."/>
            <person name="Martin F."/>
        </authorList>
    </citation>
    <scope>NUCLEOTIDE SEQUENCE [LARGE SCALE GENOMIC DNA]</scope>
    <source>
        <strain evidence="3">CRL 75-36-700-3 / race SCCL</strain>
    </source>
</reference>
<dbReference type="AlphaFoldDB" id="E3KFA0"/>
<gene>
    <name evidence="2" type="ORF">PGTG_09895</name>
</gene>
<dbReference type="RefSeq" id="XP_003327346.1">
    <property type="nucleotide sequence ID" value="XM_003327298.2"/>
</dbReference>
<name>E3KFA0_PUCGT</name>